<sequence>MIHIHFPLSINTVTWTKENTESTHEITDPVYLTGFPLDNKIRLLIDGNTRVSQLLEDGVDEINFYYISPADIVNEKILLFTIEKVMYSFLLETHTFKKYLNNGEHTHKFIFDSSNIFRDLKHLNVK</sequence>
<dbReference type="Proteomes" id="UP000014009">
    <property type="component" value="Unassembled WGS sequence"/>
</dbReference>
<reference evidence="1 2" key="1">
    <citation type="submission" date="2012-12" db="EMBL/GenBank/DDBJ databases">
        <title>The Genome Sequence of Bacillus cereus HuB4-4.</title>
        <authorList>
            <consortium name="The Broad Institute Genome Sequencing Platform"/>
            <consortium name="The Broad Institute Genome Sequencing Center for Infectious Disease"/>
            <person name="Feldgarden M."/>
            <person name="Van der Auwera G.A."/>
            <person name="Mahillon J."/>
            <person name="Duprez V."/>
            <person name="Timmery S."/>
            <person name="Mattelet C."/>
            <person name="Dierick K."/>
            <person name="Sun M."/>
            <person name="Yu Z."/>
            <person name="Zhu L."/>
            <person name="Hu X."/>
            <person name="Shank E.B."/>
            <person name="Swiecicka I."/>
            <person name="Hansen B.M."/>
            <person name="Andrup L."/>
            <person name="Walker B."/>
            <person name="Young S.K."/>
            <person name="Zeng Q."/>
            <person name="Gargeya S."/>
            <person name="Fitzgerald M."/>
            <person name="Haas B."/>
            <person name="Abouelleil A."/>
            <person name="Alvarado L."/>
            <person name="Arachchi H.M."/>
            <person name="Berlin A.M."/>
            <person name="Chapman S.B."/>
            <person name="Dewar J."/>
            <person name="Goldberg J."/>
            <person name="Griggs A."/>
            <person name="Gujja S."/>
            <person name="Hansen M."/>
            <person name="Howarth C."/>
            <person name="Imamovic A."/>
            <person name="Larimer J."/>
            <person name="McCowan C."/>
            <person name="Murphy C."/>
            <person name="Neiman D."/>
            <person name="Pearson M."/>
            <person name="Priest M."/>
            <person name="Roberts A."/>
            <person name="Saif S."/>
            <person name="Shea T."/>
            <person name="Sisk P."/>
            <person name="Sykes S."/>
            <person name="Wortman J."/>
            <person name="Nusbaum C."/>
            <person name="Birren B."/>
        </authorList>
    </citation>
    <scope>NUCLEOTIDE SEQUENCE [LARGE SCALE GENOMIC DNA]</scope>
    <source>
        <strain evidence="1 2">HuB4-4</strain>
    </source>
</reference>
<dbReference type="AlphaFoldDB" id="A0A9W5QMZ3"/>
<evidence type="ECO:0000313" key="1">
    <source>
        <dbReference type="EMBL" id="EOP78896.1"/>
    </source>
</evidence>
<protein>
    <submittedName>
        <fullName evidence="1">Uncharacterized protein</fullName>
    </submittedName>
</protein>
<gene>
    <name evidence="1" type="ORF">IGM_06503</name>
</gene>
<dbReference type="EMBL" id="AHEF01000104">
    <property type="protein sequence ID" value="EOP78896.1"/>
    <property type="molecule type" value="Genomic_DNA"/>
</dbReference>
<organism evidence="1 2">
    <name type="scientific">Bacillus cereus HuB4-4</name>
    <dbReference type="NCBI Taxonomy" id="1053211"/>
    <lineage>
        <taxon>Bacteria</taxon>
        <taxon>Bacillati</taxon>
        <taxon>Bacillota</taxon>
        <taxon>Bacilli</taxon>
        <taxon>Bacillales</taxon>
        <taxon>Bacillaceae</taxon>
        <taxon>Bacillus</taxon>
        <taxon>Bacillus cereus group</taxon>
    </lineage>
</organism>
<evidence type="ECO:0000313" key="2">
    <source>
        <dbReference type="Proteomes" id="UP000014009"/>
    </source>
</evidence>
<name>A0A9W5QMZ3_BACCE</name>
<comment type="caution">
    <text evidence="1">The sequence shown here is derived from an EMBL/GenBank/DDBJ whole genome shotgun (WGS) entry which is preliminary data.</text>
</comment>
<accession>A0A9W5QMZ3</accession>
<proteinExistence type="predicted"/>